<dbReference type="InterPro" id="IPR029058">
    <property type="entry name" value="AB_hydrolase_fold"/>
</dbReference>
<organism evidence="2 3">
    <name type="scientific">Marinomonas communis</name>
    <dbReference type="NCBI Taxonomy" id="28254"/>
    <lineage>
        <taxon>Bacteria</taxon>
        <taxon>Pseudomonadati</taxon>
        <taxon>Pseudomonadota</taxon>
        <taxon>Gammaproteobacteria</taxon>
        <taxon>Oceanospirillales</taxon>
        <taxon>Oceanospirillaceae</taxon>
        <taxon>Marinomonas</taxon>
    </lineage>
</organism>
<reference evidence="2 3" key="1">
    <citation type="submission" date="2019-03" db="EMBL/GenBank/DDBJ databases">
        <title>Genomic Encyclopedia of Type Strains, Phase IV (KMG-IV): sequencing the most valuable type-strain genomes for metagenomic binning, comparative biology and taxonomic classification.</title>
        <authorList>
            <person name="Goeker M."/>
        </authorList>
    </citation>
    <scope>NUCLEOTIDE SEQUENCE [LARGE SCALE GENOMIC DNA]</scope>
    <source>
        <strain evidence="2 3">DSM 5604</strain>
    </source>
</reference>
<feature type="domain" description="AB hydrolase-1" evidence="1">
    <location>
        <begin position="34"/>
        <end position="282"/>
    </location>
</feature>
<dbReference type="AlphaFoldDB" id="A0A4R6WWW0"/>
<dbReference type="GO" id="GO:0016020">
    <property type="term" value="C:membrane"/>
    <property type="evidence" value="ECO:0007669"/>
    <property type="project" value="TreeGrafter"/>
</dbReference>
<dbReference type="PANTHER" id="PTHR43798:SF33">
    <property type="entry name" value="HYDROLASE, PUTATIVE (AFU_ORTHOLOGUE AFUA_2G14860)-RELATED"/>
    <property type="match status" value="1"/>
</dbReference>
<evidence type="ECO:0000259" key="1">
    <source>
        <dbReference type="Pfam" id="PF12697"/>
    </source>
</evidence>
<dbReference type="InterPro" id="IPR000073">
    <property type="entry name" value="AB_hydrolase_1"/>
</dbReference>
<dbReference type="EMBL" id="SNZA01000008">
    <property type="protein sequence ID" value="TDR05664.1"/>
    <property type="molecule type" value="Genomic_DNA"/>
</dbReference>
<dbReference type="RefSeq" id="WP_162847624.1">
    <property type="nucleotide sequence ID" value="NZ_SNZA01000008.1"/>
</dbReference>
<dbReference type="PANTHER" id="PTHR43798">
    <property type="entry name" value="MONOACYLGLYCEROL LIPASE"/>
    <property type="match status" value="1"/>
</dbReference>
<proteinExistence type="predicted"/>
<protein>
    <submittedName>
        <fullName evidence="2">Pimeloyl-ACP methyl ester carboxylesterase</fullName>
    </submittedName>
</protein>
<dbReference type="Gene3D" id="3.40.50.1820">
    <property type="entry name" value="alpha/beta hydrolase"/>
    <property type="match status" value="1"/>
</dbReference>
<dbReference type="InterPro" id="IPR050266">
    <property type="entry name" value="AB_hydrolase_sf"/>
</dbReference>
<gene>
    <name evidence="2" type="ORF">C8D85_3573</name>
</gene>
<accession>A0A4R6WWW0</accession>
<dbReference type="Pfam" id="PF12697">
    <property type="entry name" value="Abhydrolase_6"/>
    <property type="match status" value="1"/>
</dbReference>
<dbReference type="Proteomes" id="UP000295729">
    <property type="component" value="Unassembled WGS sequence"/>
</dbReference>
<comment type="caution">
    <text evidence="2">The sequence shown here is derived from an EMBL/GenBank/DDBJ whole genome shotgun (WGS) entry which is preliminary data.</text>
</comment>
<name>A0A4R6WWW0_9GAMM</name>
<evidence type="ECO:0000313" key="2">
    <source>
        <dbReference type="EMBL" id="TDR05664.1"/>
    </source>
</evidence>
<dbReference type="SUPFAM" id="SSF53474">
    <property type="entry name" value="alpha/beta-Hydrolases"/>
    <property type="match status" value="1"/>
</dbReference>
<evidence type="ECO:0000313" key="3">
    <source>
        <dbReference type="Proteomes" id="UP000295729"/>
    </source>
</evidence>
<keyword evidence="3" id="KW-1185">Reference proteome</keyword>
<sequence>MGQLSYSQQVYPVDSGQLSVQTRALDGAEQVLHFLHGNGFAVRTYSALLESLAEQSGMILQDAAGHGLSPAGEDFVGWEASSKRFQSVLEQLVQPQWRSLVGVGHSFGGCMTLLMSIRNPQLFEQTVLLDPALYPEEMIEQLMHANEQEKRQQSMLVRQTERRRTTWPSMQDACEQLRGRGTFVGWEERCLEDYVNFSTYETQTGERHLCCPPWLEAAVFGSAPEMLWRDIPKLKTPTYIVWGTQTLDVFQQSYQRIRQEGSDIRFVEVRGGHCFMMQYPTQSARLVRALIDQNVDEIRALQHSGFVINFDD</sequence>